<keyword evidence="1" id="KW-1133">Transmembrane helix</keyword>
<keyword evidence="1" id="KW-0812">Transmembrane</keyword>
<keyword evidence="3" id="KW-1185">Reference proteome</keyword>
<organism evidence="2 3">
    <name type="scientific">Metaclostridioides mangenotii</name>
    <dbReference type="NCBI Taxonomy" id="1540"/>
    <lineage>
        <taxon>Bacteria</taxon>
        <taxon>Bacillati</taxon>
        <taxon>Bacillota</taxon>
        <taxon>Clostridia</taxon>
        <taxon>Peptostreptococcales</taxon>
        <taxon>Peptostreptococcaceae</taxon>
        <taxon>Metaclostridioides</taxon>
    </lineage>
</organism>
<evidence type="ECO:0000256" key="1">
    <source>
        <dbReference type="SAM" id="Phobius"/>
    </source>
</evidence>
<feature type="transmembrane region" description="Helical" evidence="1">
    <location>
        <begin position="12"/>
        <end position="36"/>
    </location>
</feature>
<name>A0ABS4EAZ5_9FIRM</name>
<dbReference type="EMBL" id="JAGGJX010000002">
    <property type="protein sequence ID" value="MBP1855105.1"/>
    <property type="molecule type" value="Genomic_DNA"/>
</dbReference>
<reference evidence="2 3" key="1">
    <citation type="submission" date="2021-03" db="EMBL/GenBank/DDBJ databases">
        <title>Genomic Encyclopedia of Type Strains, Phase IV (KMG-IV): sequencing the most valuable type-strain genomes for metagenomic binning, comparative biology and taxonomic classification.</title>
        <authorList>
            <person name="Goeker M."/>
        </authorList>
    </citation>
    <scope>NUCLEOTIDE SEQUENCE [LARGE SCALE GENOMIC DNA]</scope>
    <source>
        <strain evidence="2 3">DSM 1289</strain>
    </source>
</reference>
<dbReference type="RefSeq" id="WP_268828398.1">
    <property type="nucleotide sequence ID" value="NZ_BAAACS010000002.1"/>
</dbReference>
<dbReference type="Proteomes" id="UP000767291">
    <property type="component" value="Unassembled WGS sequence"/>
</dbReference>
<gene>
    <name evidence="2" type="ORF">J2Z43_001498</name>
</gene>
<evidence type="ECO:0008006" key="4">
    <source>
        <dbReference type="Google" id="ProtNLM"/>
    </source>
</evidence>
<proteinExistence type="predicted"/>
<keyword evidence="1" id="KW-0472">Membrane</keyword>
<accession>A0ABS4EAZ5</accession>
<evidence type="ECO:0000313" key="2">
    <source>
        <dbReference type="EMBL" id="MBP1855105.1"/>
    </source>
</evidence>
<evidence type="ECO:0000313" key="3">
    <source>
        <dbReference type="Proteomes" id="UP000767291"/>
    </source>
</evidence>
<protein>
    <recommendedName>
        <fullName evidence="4">TMhelix containing protein</fullName>
    </recommendedName>
</protein>
<comment type="caution">
    <text evidence="2">The sequence shown here is derived from an EMBL/GenBank/DDBJ whole genome shotgun (WGS) entry which is preliminary data.</text>
</comment>
<sequence length="41" mass="4449">MKITKSDCVVGIIAGLICFGVLINIPVWAMFIGWGLRISVI</sequence>